<name>A0A839E4R9_9PSEU</name>
<dbReference type="Gene3D" id="3.20.20.100">
    <property type="entry name" value="NADP-dependent oxidoreductase domain"/>
    <property type="match status" value="1"/>
</dbReference>
<feature type="domain" description="NADP-dependent oxidoreductase" evidence="1">
    <location>
        <begin position="16"/>
        <end position="303"/>
    </location>
</feature>
<comment type="caution">
    <text evidence="2">The sequence shown here is derived from an EMBL/GenBank/DDBJ whole genome shotgun (WGS) entry which is preliminary data.</text>
</comment>
<gene>
    <name evidence="2" type="ORF">FHX42_003707</name>
</gene>
<evidence type="ECO:0000259" key="1">
    <source>
        <dbReference type="Pfam" id="PF00248"/>
    </source>
</evidence>
<dbReference type="InterPro" id="IPR020471">
    <property type="entry name" value="AKR"/>
</dbReference>
<dbReference type="CDD" id="cd19152">
    <property type="entry name" value="AKR_AKR15A"/>
    <property type="match status" value="1"/>
</dbReference>
<dbReference type="EMBL" id="JACGWZ010000005">
    <property type="protein sequence ID" value="MBA8826331.1"/>
    <property type="molecule type" value="Genomic_DNA"/>
</dbReference>
<evidence type="ECO:0000313" key="3">
    <source>
        <dbReference type="Proteomes" id="UP000569329"/>
    </source>
</evidence>
<dbReference type="RefSeq" id="WP_182545559.1">
    <property type="nucleotide sequence ID" value="NZ_JACGWZ010000005.1"/>
</dbReference>
<sequence length="333" mass="36048">MNPVRLGRSGVFVSALGFGSAAIGNLYRAVDEETAFDAVRAAWDAGVRYFDTAPHYGLGLAERRLGRVLAELGRDEAVVSTKVGRLLVPTPNPRGRRDDAGFDVPADHERHWDFSADGVRRSLESSLRRLGTDHVDVVLLHDPDDHWNQAVEEAYPALHELRHQGVIGAIGVGMNQVRMLERFVVETDVDAVMLAGRYTLLDQSALEGMLPACRRRDVSVLAAGVFNGGLLAVDDPPADAMYDYATAPEEIRARARRIAEVAQRYRVSLPQAALAFAAGHPAVAGVVVGARSGEEITRDAALLARGVPGELWRELRERGLLRADAPLPGSAAQ</sequence>
<dbReference type="SUPFAM" id="SSF51430">
    <property type="entry name" value="NAD(P)-linked oxidoreductase"/>
    <property type="match status" value="1"/>
</dbReference>
<dbReference type="AlphaFoldDB" id="A0A839E4R9"/>
<dbReference type="InterPro" id="IPR036812">
    <property type="entry name" value="NAD(P)_OxRdtase_dom_sf"/>
</dbReference>
<dbReference type="EC" id="1.1.1.122" evidence="2"/>
<keyword evidence="3" id="KW-1185">Reference proteome</keyword>
<dbReference type="PANTHER" id="PTHR42686">
    <property type="entry name" value="GH17980P-RELATED"/>
    <property type="match status" value="1"/>
</dbReference>
<dbReference type="GO" id="GO:0047834">
    <property type="term" value="F:D-threo-aldose 1-dehydrogenase activity"/>
    <property type="evidence" value="ECO:0007669"/>
    <property type="project" value="UniProtKB-EC"/>
</dbReference>
<dbReference type="PANTHER" id="PTHR42686:SF1">
    <property type="entry name" value="GH17980P-RELATED"/>
    <property type="match status" value="1"/>
</dbReference>
<organism evidence="2 3">
    <name type="scientific">Halosaccharopolyspora lacisalsi</name>
    <dbReference type="NCBI Taxonomy" id="1000566"/>
    <lineage>
        <taxon>Bacteria</taxon>
        <taxon>Bacillati</taxon>
        <taxon>Actinomycetota</taxon>
        <taxon>Actinomycetes</taxon>
        <taxon>Pseudonocardiales</taxon>
        <taxon>Pseudonocardiaceae</taxon>
        <taxon>Halosaccharopolyspora</taxon>
    </lineage>
</organism>
<reference evidence="2 3" key="1">
    <citation type="submission" date="2020-07" db="EMBL/GenBank/DDBJ databases">
        <title>Sequencing the genomes of 1000 actinobacteria strains.</title>
        <authorList>
            <person name="Klenk H.-P."/>
        </authorList>
    </citation>
    <scope>NUCLEOTIDE SEQUENCE [LARGE SCALE GENOMIC DNA]</scope>
    <source>
        <strain evidence="2 3">DSM 45975</strain>
    </source>
</reference>
<dbReference type="GO" id="GO:0005829">
    <property type="term" value="C:cytosol"/>
    <property type="evidence" value="ECO:0007669"/>
    <property type="project" value="TreeGrafter"/>
</dbReference>
<protein>
    <submittedName>
        <fullName evidence="2">D-threo-aldose 1-dehydrogenase</fullName>
        <ecNumber evidence="2">1.1.1.122</ecNumber>
    </submittedName>
</protein>
<proteinExistence type="predicted"/>
<dbReference type="Proteomes" id="UP000569329">
    <property type="component" value="Unassembled WGS sequence"/>
</dbReference>
<dbReference type="Pfam" id="PF00248">
    <property type="entry name" value="Aldo_ket_red"/>
    <property type="match status" value="1"/>
</dbReference>
<evidence type="ECO:0000313" key="2">
    <source>
        <dbReference type="EMBL" id="MBA8826331.1"/>
    </source>
</evidence>
<dbReference type="InterPro" id="IPR023210">
    <property type="entry name" value="NADP_OxRdtase_dom"/>
</dbReference>
<accession>A0A839E4R9</accession>
<keyword evidence="2" id="KW-0560">Oxidoreductase</keyword>